<dbReference type="EMBL" id="RMBX01000013">
    <property type="protein sequence ID" value="RPD38901.1"/>
    <property type="molecule type" value="Genomic_DNA"/>
</dbReference>
<evidence type="ECO:0000313" key="2">
    <source>
        <dbReference type="EMBL" id="RPD38901.1"/>
    </source>
</evidence>
<dbReference type="AlphaFoldDB" id="A0A3N4M6K6"/>
<evidence type="ECO:0000259" key="1">
    <source>
        <dbReference type="Pfam" id="PF14065"/>
    </source>
</evidence>
<reference evidence="3" key="1">
    <citation type="submission" date="2018-11" db="EMBL/GenBank/DDBJ databases">
        <title>Chitinophaga lutea sp.nov., isolate from arsenic contaminated soil.</title>
        <authorList>
            <person name="Zong Y."/>
        </authorList>
    </citation>
    <scope>NUCLEOTIDE SEQUENCE [LARGE SCALE GENOMIC DNA]</scope>
    <source>
        <strain evidence="3">YLT18</strain>
    </source>
</reference>
<organism evidence="2 3">
    <name type="scientific">Chitinophaga barathri</name>
    <dbReference type="NCBI Taxonomy" id="1647451"/>
    <lineage>
        <taxon>Bacteria</taxon>
        <taxon>Pseudomonadati</taxon>
        <taxon>Bacteroidota</taxon>
        <taxon>Chitinophagia</taxon>
        <taxon>Chitinophagales</taxon>
        <taxon>Chitinophagaceae</taxon>
        <taxon>Chitinophaga</taxon>
    </lineage>
</organism>
<comment type="caution">
    <text evidence="2">The sequence shown here is derived from an EMBL/GenBank/DDBJ whole genome shotgun (WGS) entry which is preliminary data.</text>
</comment>
<keyword evidence="3" id="KW-1185">Reference proteome</keyword>
<dbReference type="Proteomes" id="UP000279089">
    <property type="component" value="Unassembled WGS sequence"/>
</dbReference>
<feature type="domain" description="Pvc16 N-terminal" evidence="1">
    <location>
        <begin position="5"/>
        <end position="178"/>
    </location>
</feature>
<dbReference type="OrthoDB" id="7560784at2"/>
<evidence type="ECO:0000313" key="3">
    <source>
        <dbReference type="Proteomes" id="UP000279089"/>
    </source>
</evidence>
<sequence length="197" mass="22067">MIDQVLSAIISKLNTYIGTLDPEVTPGNISFADAFQDTPSQNLSDKIVVSVVNIQQEESLRNIPFRRTVQVAGLPQGVEQQGEIYLNVYVLFSANKNNYLTALQRISQVIAFFQRQFVFTPADTPVLSALNLNKLIFDLYSTRFEELNQLWSVMGGKYIPSVIYKMRMAVIQDAPVSDAGIITEINLQSQILSTQTE</sequence>
<dbReference type="Pfam" id="PF14065">
    <property type="entry name" value="Pvc16_N"/>
    <property type="match status" value="1"/>
</dbReference>
<dbReference type="InterPro" id="IPR025351">
    <property type="entry name" value="Pvc16_N"/>
</dbReference>
<proteinExistence type="predicted"/>
<protein>
    <submittedName>
        <fullName evidence="2">DUF4255 domain-containing protein</fullName>
    </submittedName>
</protein>
<gene>
    <name evidence="2" type="ORF">EG028_22390</name>
</gene>
<accession>A0A3N4M6K6</accession>
<dbReference type="RefSeq" id="WP_120518549.1">
    <property type="nucleotide sequence ID" value="NZ_QXZY01000013.1"/>
</dbReference>
<name>A0A3N4M6K6_9BACT</name>